<organism evidence="1 2">
    <name type="scientific">Sphingomonas kyeonggiensis</name>
    <dbReference type="NCBI Taxonomy" id="1268553"/>
    <lineage>
        <taxon>Bacteria</taxon>
        <taxon>Pseudomonadati</taxon>
        <taxon>Pseudomonadota</taxon>
        <taxon>Alphaproteobacteria</taxon>
        <taxon>Sphingomonadales</taxon>
        <taxon>Sphingomonadaceae</taxon>
        <taxon>Sphingomonas</taxon>
    </lineage>
</organism>
<accession>A0A7W7K2Q3</accession>
<gene>
    <name evidence="1" type="ORF">HNP52_002706</name>
</gene>
<protein>
    <submittedName>
        <fullName evidence="1">Uncharacterized protein</fullName>
    </submittedName>
</protein>
<name>A0A7W7K2Q3_9SPHN</name>
<proteinExistence type="predicted"/>
<evidence type="ECO:0000313" key="1">
    <source>
        <dbReference type="EMBL" id="MBB4839637.1"/>
    </source>
</evidence>
<keyword evidence="2" id="KW-1185">Reference proteome</keyword>
<dbReference type="AlphaFoldDB" id="A0A7W7K2Q3"/>
<dbReference type="EMBL" id="JACHLN010000002">
    <property type="protein sequence ID" value="MBB4839637.1"/>
    <property type="molecule type" value="Genomic_DNA"/>
</dbReference>
<dbReference type="RefSeq" id="WP_184167912.1">
    <property type="nucleotide sequence ID" value="NZ_JACHLN010000002.1"/>
</dbReference>
<reference evidence="1 2" key="1">
    <citation type="submission" date="2020-08" db="EMBL/GenBank/DDBJ databases">
        <title>Functional genomics of gut bacteria from endangered species of beetles.</title>
        <authorList>
            <person name="Carlos-Shanley C."/>
        </authorList>
    </citation>
    <scope>NUCLEOTIDE SEQUENCE [LARGE SCALE GENOMIC DNA]</scope>
    <source>
        <strain evidence="1 2">S00224</strain>
    </source>
</reference>
<evidence type="ECO:0000313" key="2">
    <source>
        <dbReference type="Proteomes" id="UP000575241"/>
    </source>
</evidence>
<sequence length="88" mass="9999">MHAMMIDQIARILANFTLALDYSGEIIDADDIVKIQEVMGADMQALDPESRRMLSDAFRRIAPEYDGDFRKAVESMPEDFGLEDEDLD</sequence>
<dbReference type="Proteomes" id="UP000575241">
    <property type="component" value="Unassembled WGS sequence"/>
</dbReference>
<comment type="caution">
    <text evidence="1">The sequence shown here is derived from an EMBL/GenBank/DDBJ whole genome shotgun (WGS) entry which is preliminary data.</text>
</comment>